<evidence type="ECO:0000256" key="2">
    <source>
        <dbReference type="ARBA" id="ARBA00022801"/>
    </source>
</evidence>
<organism evidence="6">
    <name type="scientific">gut metagenome</name>
    <dbReference type="NCBI Taxonomy" id="749906"/>
    <lineage>
        <taxon>unclassified sequences</taxon>
        <taxon>metagenomes</taxon>
        <taxon>organismal metagenomes</taxon>
    </lineage>
</organism>
<gene>
    <name evidence="6" type="ORF">EVA_13746</name>
</gene>
<keyword evidence="5" id="KW-1133">Transmembrane helix</keyword>
<protein>
    <submittedName>
        <fullName evidence="6">Glycosyl hydrolase family 25</fullName>
    </submittedName>
</protein>
<accession>J9G8P4</accession>
<feature type="compositionally biased region" description="Basic residues" evidence="4">
    <location>
        <begin position="1"/>
        <end position="30"/>
    </location>
</feature>
<reference evidence="6" key="1">
    <citation type="journal article" date="2012" name="PLoS ONE">
        <title>Gene sets for utilization of primary and secondary nutrition supplies in the distal gut of endangered iberian lynx.</title>
        <authorList>
            <person name="Alcaide M."/>
            <person name="Messina E."/>
            <person name="Richter M."/>
            <person name="Bargiela R."/>
            <person name="Peplies J."/>
            <person name="Huws S.A."/>
            <person name="Newbold C.J."/>
            <person name="Golyshin P.N."/>
            <person name="Simon M.A."/>
            <person name="Lopez G."/>
            <person name="Yakimov M.M."/>
            <person name="Ferrer M."/>
        </authorList>
    </citation>
    <scope>NUCLEOTIDE SEQUENCE</scope>
</reference>
<dbReference type="GO" id="GO:0003796">
    <property type="term" value="F:lysozyme activity"/>
    <property type="evidence" value="ECO:0007669"/>
    <property type="project" value="InterPro"/>
</dbReference>
<dbReference type="Pfam" id="PF01183">
    <property type="entry name" value="Glyco_hydro_25"/>
    <property type="match status" value="1"/>
</dbReference>
<keyword evidence="5" id="KW-0472">Membrane</keyword>
<evidence type="ECO:0000256" key="1">
    <source>
        <dbReference type="ARBA" id="ARBA00010646"/>
    </source>
</evidence>
<evidence type="ECO:0000256" key="3">
    <source>
        <dbReference type="ARBA" id="ARBA00023295"/>
    </source>
</evidence>
<dbReference type="SMART" id="SM00641">
    <property type="entry name" value="Glyco_25"/>
    <property type="match status" value="1"/>
</dbReference>
<dbReference type="EMBL" id="AMCI01004411">
    <property type="protein sequence ID" value="EJW98132.1"/>
    <property type="molecule type" value="Genomic_DNA"/>
</dbReference>
<dbReference type="GO" id="GO:0009253">
    <property type="term" value="P:peptidoglycan catabolic process"/>
    <property type="evidence" value="ECO:0007669"/>
    <property type="project" value="InterPro"/>
</dbReference>
<evidence type="ECO:0000256" key="4">
    <source>
        <dbReference type="SAM" id="MobiDB-lite"/>
    </source>
</evidence>
<dbReference type="PANTHER" id="PTHR34135:SF2">
    <property type="entry name" value="LYSOZYME"/>
    <property type="match status" value="1"/>
</dbReference>
<dbReference type="AlphaFoldDB" id="J9G8P4"/>
<dbReference type="CDD" id="cd06524">
    <property type="entry name" value="GH25_YegX-like"/>
    <property type="match status" value="1"/>
</dbReference>
<dbReference type="InterPro" id="IPR017853">
    <property type="entry name" value="GH"/>
</dbReference>
<dbReference type="GO" id="GO:0016998">
    <property type="term" value="P:cell wall macromolecule catabolic process"/>
    <property type="evidence" value="ECO:0007669"/>
    <property type="project" value="InterPro"/>
</dbReference>
<dbReference type="InterPro" id="IPR002053">
    <property type="entry name" value="Glyco_hydro_25"/>
</dbReference>
<sequence length="326" mass="37695">MSTQPVKKKKKSGPVSHKKKSGTASSRKRGTASAVKTRSVKTVRKKQDEGMSAWQRNVLAVLMVVAFSFLFYYFFIRPYEYRWKPCYGLKDYGVCIPYGYQVHGIDVSHYQGKIDWQLLQQHQEAITPLQFVFMKATEGGDHSDTTFASHFANARAHGFIRGAYHFFIPGTDALRQAEFFIQTVQLDTGDLPPVLDVEVTGRKSKQELQQGIIRWLNRVEAHYGVKPILYTSYKFKKKYLNDSVFNAYPYWIAHYYVDSVRYEGRWDFWQHTDVGSVPGIEKEVDLNVFHGSLADLKALTIQKKSIQKTDYLEKHYSTIDNIEKND</sequence>
<dbReference type="SUPFAM" id="SSF51445">
    <property type="entry name" value="(Trans)glycosidases"/>
    <property type="match status" value="1"/>
</dbReference>
<feature type="transmembrane region" description="Helical" evidence="5">
    <location>
        <begin position="54"/>
        <end position="75"/>
    </location>
</feature>
<comment type="caution">
    <text evidence="6">The sequence shown here is derived from an EMBL/GenBank/DDBJ whole genome shotgun (WGS) entry which is preliminary data.</text>
</comment>
<dbReference type="PANTHER" id="PTHR34135">
    <property type="entry name" value="LYSOZYME"/>
    <property type="match status" value="1"/>
</dbReference>
<name>J9G8P4_9ZZZZ</name>
<comment type="similarity">
    <text evidence="1">Belongs to the glycosyl hydrolase 25 family.</text>
</comment>
<evidence type="ECO:0000256" key="5">
    <source>
        <dbReference type="SAM" id="Phobius"/>
    </source>
</evidence>
<dbReference type="Gene3D" id="3.20.20.80">
    <property type="entry name" value="Glycosidases"/>
    <property type="match status" value="1"/>
</dbReference>
<keyword evidence="2 6" id="KW-0378">Hydrolase</keyword>
<proteinExistence type="inferred from homology"/>
<dbReference type="InterPro" id="IPR018077">
    <property type="entry name" value="Glyco_hydro_fam25_subgr"/>
</dbReference>
<dbReference type="GO" id="GO:0016052">
    <property type="term" value="P:carbohydrate catabolic process"/>
    <property type="evidence" value="ECO:0007669"/>
    <property type="project" value="TreeGrafter"/>
</dbReference>
<keyword evidence="3" id="KW-0326">Glycosidase</keyword>
<feature type="region of interest" description="Disordered" evidence="4">
    <location>
        <begin position="1"/>
        <end position="39"/>
    </location>
</feature>
<keyword evidence="5" id="KW-0812">Transmembrane</keyword>
<dbReference type="PROSITE" id="PS51904">
    <property type="entry name" value="GLYCOSYL_HYDROL_F25_2"/>
    <property type="match status" value="1"/>
</dbReference>
<evidence type="ECO:0000313" key="6">
    <source>
        <dbReference type="EMBL" id="EJW98132.1"/>
    </source>
</evidence>